<sequence length="206" mass="21696">MVEVELRVRDERAVLVGGQNGREADPRTLPLGPDLVDALHEWARVAAAVRRSGGTRGGEVVSRRGRQLAVRVATALDVPVSYHDPLTEDALVVTPPEPRTRVPAAGWLFGDEPEETGQDEPVPWGTGLLVSLFICVFVVVAMLALVSALAAETSAWIAVGAAVVVSAGLAPSLWLGRRVPIVRWIVLGAAAGVVLSWIGVLVIALG</sequence>
<dbReference type="OrthoDB" id="3573230at2"/>
<dbReference type="Proteomes" id="UP000249915">
    <property type="component" value="Unassembled WGS sequence"/>
</dbReference>
<dbReference type="InterPro" id="IPR024244">
    <property type="entry name" value="DUF2537"/>
</dbReference>
<proteinExistence type="predicted"/>
<protein>
    <submittedName>
        <fullName evidence="1">Uncharacterized protein</fullName>
    </submittedName>
</protein>
<accession>A0A2V4B6J4</accession>
<gene>
    <name evidence="1" type="ORF">BAY60_00550</name>
</gene>
<comment type="caution">
    <text evidence="1">The sequence shown here is derived from an EMBL/GenBank/DDBJ whole genome shotgun (WGS) entry which is preliminary data.</text>
</comment>
<reference evidence="1 2" key="1">
    <citation type="submission" date="2016-07" db="EMBL/GenBank/DDBJ databases">
        <title>Draft genome sequence of Prauserella muralis DSM 45305, isolated from a mould-covered wall in an indoor environment.</title>
        <authorList>
            <person name="Ruckert C."/>
            <person name="Albersmeier A."/>
            <person name="Jiang C.-L."/>
            <person name="Jiang Y."/>
            <person name="Kalinowski J."/>
            <person name="Schneider O."/>
            <person name="Winkler A."/>
            <person name="Zotchev S.B."/>
        </authorList>
    </citation>
    <scope>NUCLEOTIDE SEQUENCE [LARGE SCALE GENOMIC DNA]</scope>
    <source>
        <strain evidence="1 2">DSM 45305</strain>
    </source>
</reference>
<dbReference type="Pfam" id="PF10801">
    <property type="entry name" value="DUF2537"/>
    <property type="match status" value="1"/>
</dbReference>
<evidence type="ECO:0000313" key="1">
    <source>
        <dbReference type="EMBL" id="PXY30958.1"/>
    </source>
</evidence>
<name>A0A2V4B6J4_9PSEU</name>
<dbReference type="AlphaFoldDB" id="A0A2V4B6J4"/>
<dbReference type="EMBL" id="MASW01000001">
    <property type="protein sequence ID" value="PXY30958.1"/>
    <property type="molecule type" value="Genomic_DNA"/>
</dbReference>
<organism evidence="1 2">
    <name type="scientific">Prauserella muralis</name>
    <dbReference type="NCBI Taxonomy" id="588067"/>
    <lineage>
        <taxon>Bacteria</taxon>
        <taxon>Bacillati</taxon>
        <taxon>Actinomycetota</taxon>
        <taxon>Actinomycetes</taxon>
        <taxon>Pseudonocardiales</taxon>
        <taxon>Pseudonocardiaceae</taxon>
        <taxon>Prauserella</taxon>
    </lineage>
</organism>
<keyword evidence="2" id="KW-1185">Reference proteome</keyword>
<evidence type="ECO:0000313" key="2">
    <source>
        <dbReference type="Proteomes" id="UP000249915"/>
    </source>
</evidence>